<reference evidence="4" key="1">
    <citation type="journal article" date="2009" name="Environ. Microbiol.">
        <title>Contribution of mobile genetic elements to Desulfovibrio vulgaris genome plasticity.</title>
        <authorList>
            <person name="Walker C.B."/>
            <person name="Stolyar S."/>
            <person name="Chivian D."/>
            <person name="Pinel N."/>
            <person name="Gabster J.A."/>
            <person name="Dehal P.S."/>
            <person name="He Z."/>
            <person name="Yang Z.K."/>
            <person name="Yen H.C."/>
            <person name="Zhou J."/>
            <person name="Wall J.D."/>
            <person name="Hazen T.C."/>
            <person name="Arkin A.P."/>
            <person name="Stahl D.A."/>
        </authorList>
    </citation>
    <scope>NUCLEOTIDE SEQUENCE [LARGE SCALE GENOMIC DNA]</scope>
    <source>
        <strain evidence="4">DP4</strain>
    </source>
</reference>
<accession>A0A0H3ABJ1</accession>
<dbReference type="RefSeq" id="WP_010937603.1">
    <property type="nucleotide sequence ID" value="NC_008751.1"/>
</dbReference>
<dbReference type="CDD" id="cd01092">
    <property type="entry name" value="APP-like"/>
    <property type="match status" value="1"/>
</dbReference>
<dbReference type="KEGG" id="dvl:Dvul_2684"/>
<dbReference type="Gene3D" id="3.90.230.10">
    <property type="entry name" value="Creatinase/methionine aminopeptidase superfamily"/>
    <property type="match status" value="1"/>
</dbReference>
<dbReference type="Proteomes" id="UP000009173">
    <property type="component" value="Chromosome"/>
</dbReference>
<evidence type="ECO:0000313" key="4">
    <source>
        <dbReference type="Proteomes" id="UP000009173"/>
    </source>
</evidence>
<dbReference type="Gene3D" id="3.40.350.10">
    <property type="entry name" value="Creatinase/prolidase N-terminal domain"/>
    <property type="match status" value="1"/>
</dbReference>
<evidence type="ECO:0000259" key="1">
    <source>
        <dbReference type="Pfam" id="PF00557"/>
    </source>
</evidence>
<gene>
    <name evidence="3" type="ordered locus">Dvul_2684</name>
</gene>
<dbReference type="AlphaFoldDB" id="A0A0H3ABJ1"/>
<dbReference type="EMBL" id="CP000527">
    <property type="protein sequence ID" value="ABM29696.1"/>
    <property type="molecule type" value="Genomic_DNA"/>
</dbReference>
<dbReference type="InterPro" id="IPR000587">
    <property type="entry name" value="Creatinase_N"/>
</dbReference>
<sequence>MDNIRFEARREKLRAAMRERGLAALFVSHDANRYYLSGFELHDPQTNESAGYVLVTADGRDWICTDSRYLDAARRIWDNERIFIYGADAPAQMNTLIRDHVRGTVGFEARSVSLEFFEKLSPGLAMERVDGLVEAQRIIKEPEEIEVMERSCALNHRLMEWVPSILRPGRTEAEVAWDIESFFRSNGASELSFASIVAVGPNGALPHHRGGRDVITDNCSVLVDVGARLDEYCSDQTRTFWVGDKPADHFVRALEQTQTAQAKAIAAMHPGMRACDAYKVARDHFESVGVAAHFTHALGHGIGLETHEPPSLNPRNEMVLKPGMVVTVEPGLYYPEWGGIRWEYMVLVTEDGVRAL</sequence>
<evidence type="ECO:0000259" key="2">
    <source>
        <dbReference type="Pfam" id="PF01321"/>
    </source>
</evidence>
<name>A0A0H3ABJ1_NITV4</name>
<evidence type="ECO:0000313" key="3">
    <source>
        <dbReference type="EMBL" id="ABM29696.1"/>
    </source>
</evidence>
<feature type="domain" description="Peptidase M24" evidence="1">
    <location>
        <begin position="147"/>
        <end position="350"/>
    </location>
</feature>
<protein>
    <submittedName>
        <fullName evidence="3">Peptidase M24</fullName>
    </submittedName>
</protein>
<dbReference type="InterPro" id="IPR000994">
    <property type="entry name" value="Pept_M24"/>
</dbReference>
<dbReference type="SUPFAM" id="SSF53092">
    <property type="entry name" value="Creatinase/prolidase N-terminal domain"/>
    <property type="match status" value="1"/>
</dbReference>
<dbReference type="InterPro" id="IPR029149">
    <property type="entry name" value="Creatin/AminoP/Spt16_N"/>
</dbReference>
<dbReference type="PANTHER" id="PTHR46112">
    <property type="entry name" value="AMINOPEPTIDASE"/>
    <property type="match status" value="1"/>
</dbReference>
<dbReference type="Pfam" id="PF00557">
    <property type="entry name" value="Peptidase_M24"/>
    <property type="match status" value="1"/>
</dbReference>
<dbReference type="PANTHER" id="PTHR46112:SF3">
    <property type="entry name" value="AMINOPEPTIDASE YPDF"/>
    <property type="match status" value="1"/>
</dbReference>
<dbReference type="Pfam" id="PF01321">
    <property type="entry name" value="Creatinase_N"/>
    <property type="match status" value="1"/>
</dbReference>
<proteinExistence type="predicted"/>
<dbReference type="SMR" id="A0A0H3ABJ1"/>
<organism evidence="3 4">
    <name type="scientific">Nitratidesulfovibrio vulgaris (strain DP4)</name>
    <name type="common">Desulfovibrio vulgaris</name>
    <dbReference type="NCBI Taxonomy" id="391774"/>
    <lineage>
        <taxon>Bacteria</taxon>
        <taxon>Pseudomonadati</taxon>
        <taxon>Thermodesulfobacteriota</taxon>
        <taxon>Desulfovibrionia</taxon>
        <taxon>Desulfovibrionales</taxon>
        <taxon>Desulfovibrionaceae</taxon>
        <taxon>Nitratidesulfovibrio</taxon>
    </lineage>
</organism>
<dbReference type="HOGENOM" id="CLU_017266_4_0_7"/>
<dbReference type="InterPro" id="IPR050659">
    <property type="entry name" value="Peptidase_M24B"/>
</dbReference>
<feature type="domain" description="Creatinase N-terminal" evidence="2">
    <location>
        <begin position="9"/>
        <end position="139"/>
    </location>
</feature>
<dbReference type="SUPFAM" id="SSF55920">
    <property type="entry name" value="Creatinase/aminopeptidase"/>
    <property type="match status" value="1"/>
</dbReference>
<dbReference type="InterPro" id="IPR036005">
    <property type="entry name" value="Creatinase/aminopeptidase-like"/>
</dbReference>